<evidence type="ECO:0000313" key="3">
    <source>
        <dbReference type="Proteomes" id="UP000807469"/>
    </source>
</evidence>
<proteinExistence type="predicted"/>
<reference evidence="2" key="1">
    <citation type="submission" date="2020-11" db="EMBL/GenBank/DDBJ databases">
        <authorList>
            <consortium name="DOE Joint Genome Institute"/>
            <person name="Ahrendt S."/>
            <person name="Riley R."/>
            <person name="Andreopoulos W."/>
            <person name="Labutti K."/>
            <person name="Pangilinan J."/>
            <person name="Ruiz-Duenas F.J."/>
            <person name="Barrasa J.M."/>
            <person name="Sanchez-Garcia M."/>
            <person name="Camarero S."/>
            <person name="Miyauchi S."/>
            <person name="Serrano A."/>
            <person name="Linde D."/>
            <person name="Babiker R."/>
            <person name="Drula E."/>
            <person name="Ayuso-Fernandez I."/>
            <person name="Pacheco R."/>
            <person name="Padilla G."/>
            <person name="Ferreira P."/>
            <person name="Barriuso J."/>
            <person name="Kellner H."/>
            <person name="Castanera R."/>
            <person name="Alfaro M."/>
            <person name="Ramirez L."/>
            <person name="Pisabarro A.G."/>
            <person name="Kuo A."/>
            <person name="Tritt A."/>
            <person name="Lipzen A."/>
            <person name="He G."/>
            <person name="Yan M."/>
            <person name="Ng V."/>
            <person name="Cullen D."/>
            <person name="Martin F."/>
            <person name="Rosso M.-N."/>
            <person name="Henrissat B."/>
            <person name="Hibbett D."/>
            <person name="Martinez A.T."/>
            <person name="Grigoriev I.V."/>
        </authorList>
    </citation>
    <scope>NUCLEOTIDE SEQUENCE</scope>
    <source>
        <strain evidence="2">CIRM-BRFM 674</strain>
    </source>
</reference>
<sequence length="150" mass="16690">MRGSVQQSAVMGFNWGGLWPRSSAASVSIMFGKMPLQRRRWSADVDAAACLSSSMSSTSFAGLRLNVWIKVDIQVWKRGRGPARQSVGKDRADRMREMLTLVMIHYKVCLGGEETAYAERHRSGSCPTMQNMSKTRKEGPSTKADVMIDE</sequence>
<evidence type="ECO:0000256" key="1">
    <source>
        <dbReference type="SAM" id="MobiDB-lite"/>
    </source>
</evidence>
<accession>A0A9P6CQW1</accession>
<feature type="region of interest" description="Disordered" evidence="1">
    <location>
        <begin position="120"/>
        <end position="150"/>
    </location>
</feature>
<dbReference type="Proteomes" id="UP000807469">
    <property type="component" value="Unassembled WGS sequence"/>
</dbReference>
<protein>
    <submittedName>
        <fullName evidence="2">Uncharacterized protein</fullName>
    </submittedName>
</protein>
<evidence type="ECO:0000313" key="2">
    <source>
        <dbReference type="EMBL" id="KAF9475492.1"/>
    </source>
</evidence>
<organism evidence="2 3">
    <name type="scientific">Pholiota conissans</name>
    <dbReference type="NCBI Taxonomy" id="109636"/>
    <lineage>
        <taxon>Eukaryota</taxon>
        <taxon>Fungi</taxon>
        <taxon>Dikarya</taxon>
        <taxon>Basidiomycota</taxon>
        <taxon>Agaricomycotina</taxon>
        <taxon>Agaricomycetes</taxon>
        <taxon>Agaricomycetidae</taxon>
        <taxon>Agaricales</taxon>
        <taxon>Agaricineae</taxon>
        <taxon>Strophariaceae</taxon>
        <taxon>Pholiota</taxon>
    </lineage>
</organism>
<gene>
    <name evidence="2" type="ORF">BDN70DRAFT_248770</name>
</gene>
<keyword evidence="3" id="KW-1185">Reference proteome</keyword>
<dbReference type="EMBL" id="MU155330">
    <property type="protein sequence ID" value="KAF9475492.1"/>
    <property type="molecule type" value="Genomic_DNA"/>
</dbReference>
<dbReference type="AlphaFoldDB" id="A0A9P6CQW1"/>
<name>A0A9P6CQW1_9AGAR</name>
<comment type="caution">
    <text evidence="2">The sequence shown here is derived from an EMBL/GenBank/DDBJ whole genome shotgun (WGS) entry which is preliminary data.</text>
</comment>